<gene>
    <name evidence="1" type="ORF">IAD41_02225</name>
</gene>
<sequence length="160" mass="18820">MQLNQYQKTDNMKFAGNLYSHLGRHVTKPIHCCKHGDWKFINFINEIAMKNSDSFTVNAKGFPKKSIEVKTKEFPELSLREKICFIVTPIQNKAINMRKNGRIDSFTYQLSEKEYQNLKKEARQSIFFSKKLCKTLENFENYLRIKIPDAENAALDKIIY</sequence>
<name>A0A9D1FUM3_9BACT</name>
<reference evidence="1" key="2">
    <citation type="journal article" date="2021" name="PeerJ">
        <title>Extensive microbial diversity within the chicken gut microbiome revealed by metagenomics and culture.</title>
        <authorList>
            <person name="Gilroy R."/>
            <person name="Ravi A."/>
            <person name="Getino M."/>
            <person name="Pursley I."/>
            <person name="Horton D.L."/>
            <person name="Alikhan N.F."/>
            <person name="Baker D."/>
            <person name="Gharbi K."/>
            <person name="Hall N."/>
            <person name="Watson M."/>
            <person name="Adriaenssens E.M."/>
            <person name="Foster-Nyarko E."/>
            <person name="Jarju S."/>
            <person name="Secka A."/>
            <person name="Antonio M."/>
            <person name="Oren A."/>
            <person name="Chaudhuri R.R."/>
            <person name="La Ragione R."/>
            <person name="Hildebrand F."/>
            <person name="Pallen M.J."/>
        </authorList>
    </citation>
    <scope>NUCLEOTIDE SEQUENCE</scope>
    <source>
        <strain evidence="1">CHK152-2994</strain>
    </source>
</reference>
<organism evidence="1 2">
    <name type="scientific">Candidatus Scatenecus faecavium</name>
    <dbReference type="NCBI Taxonomy" id="2840915"/>
    <lineage>
        <taxon>Bacteria</taxon>
        <taxon>Candidatus Scatenecus</taxon>
    </lineage>
</organism>
<dbReference type="AlphaFoldDB" id="A0A9D1FUM3"/>
<dbReference type="EMBL" id="DVJO01000050">
    <property type="protein sequence ID" value="HIS82409.1"/>
    <property type="molecule type" value="Genomic_DNA"/>
</dbReference>
<reference evidence="1" key="1">
    <citation type="submission" date="2020-10" db="EMBL/GenBank/DDBJ databases">
        <authorList>
            <person name="Gilroy R."/>
        </authorList>
    </citation>
    <scope>NUCLEOTIDE SEQUENCE</scope>
    <source>
        <strain evidence="1">CHK152-2994</strain>
    </source>
</reference>
<protein>
    <submittedName>
        <fullName evidence="1">Uncharacterized protein</fullName>
    </submittedName>
</protein>
<evidence type="ECO:0000313" key="1">
    <source>
        <dbReference type="EMBL" id="HIS82409.1"/>
    </source>
</evidence>
<proteinExistence type="predicted"/>
<accession>A0A9D1FUM3</accession>
<evidence type="ECO:0000313" key="2">
    <source>
        <dbReference type="Proteomes" id="UP000824139"/>
    </source>
</evidence>
<comment type="caution">
    <text evidence="1">The sequence shown here is derived from an EMBL/GenBank/DDBJ whole genome shotgun (WGS) entry which is preliminary data.</text>
</comment>
<dbReference type="Proteomes" id="UP000824139">
    <property type="component" value="Unassembled WGS sequence"/>
</dbReference>